<feature type="domain" description="Alpha/beta hydrolase fold-3" evidence="2">
    <location>
        <begin position="81"/>
        <end position="288"/>
    </location>
</feature>
<dbReference type="PANTHER" id="PTHR48081">
    <property type="entry name" value="AB HYDROLASE SUPERFAMILY PROTEIN C4A8.06C"/>
    <property type="match status" value="1"/>
</dbReference>
<dbReference type="InterPro" id="IPR029058">
    <property type="entry name" value="AB_hydrolase_fold"/>
</dbReference>
<dbReference type="SUPFAM" id="SSF53474">
    <property type="entry name" value="alpha/beta-Hydrolases"/>
    <property type="match status" value="1"/>
</dbReference>
<evidence type="ECO:0000313" key="4">
    <source>
        <dbReference type="Proteomes" id="UP000010931"/>
    </source>
</evidence>
<dbReference type="Proteomes" id="UP000010931">
    <property type="component" value="Unassembled WGS sequence"/>
</dbReference>
<comment type="caution">
    <text evidence="3">The sequence shown here is derived from an EMBL/GenBank/DDBJ whole genome shotgun (WGS) entry which is preliminary data.</text>
</comment>
<evidence type="ECO:0000313" key="3">
    <source>
        <dbReference type="EMBL" id="ELP69778.1"/>
    </source>
</evidence>
<organism evidence="3 4">
    <name type="scientific">Streptomyces turgidiscabies (strain Car8)</name>
    <dbReference type="NCBI Taxonomy" id="698760"/>
    <lineage>
        <taxon>Bacteria</taxon>
        <taxon>Bacillati</taxon>
        <taxon>Actinomycetota</taxon>
        <taxon>Actinomycetes</taxon>
        <taxon>Kitasatosporales</taxon>
        <taxon>Streptomycetaceae</taxon>
        <taxon>Streptomyces</taxon>
    </lineage>
</organism>
<dbReference type="PATRIC" id="fig|698760.3.peg.1572"/>
<dbReference type="EMBL" id="AEJB01000123">
    <property type="protein sequence ID" value="ELP69778.1"/>
    <property type="molecule type" value="Genomic_DNA"/>
</dbReference>
<dbReference type="InterPro" id="IPR050300">
    <property type="entry name" value="GDXG_lipolytic_enzyme"/>
</dbReference>
<dbReference type="GeneID" id="97403783"/>
<evidence type="ECO:0000259" key="2">
    <source>
        <dbReference type="Pfam" id="PF07859"/>
    </source>
</evidence>
<dbReference type="InterPro" id="IPR013094">
    <property type="entry name" value="AB_hydrolase_3"/>
</dbReference>
<dbReference type="RefSeq" id="WP_006374921.1">
    <property type="nucleotide sequence ID" value="NZ_AEJB01000123.1"/>
</dbReference>
<dbReference type="PANTHER" id="PTHR48081:SF8">
    <property type="entry name" value="ALPHA_BETA HYDROLASE FOLD-3 DOMAIN-CONTAINING PROTEIN-RELATED"/>
    <property type="match status" value="1"/>
</dbReference>
<name>L7FEG0_STRT8</name>
<keyword evidence="1 3" id="KW-0378">Hydrolase</keyword>
<dbReference type="Gene3D" id="3.40.50.1820">
    <property type="entry name" value="alpha/beta hydrolase"/>
    <property type="match status" value="1"/>
</dbReference>
<proteinExistence type="predicted"/>
<keyword evidence="4" id="KW-1185">Reference proteome</keyword>
<dbReference type="AlphaFoldDB" id="L7FEG0"/>
<accession>L7FEG0</accession>
<dbReference type="STRING" id="85558.T45_06872"/>
<sequence>MTYAYDPEITPWLEMLPNGPFADFRELRATGEAAVRAGLPTYEPDMPISVQDVTVPGPDDAPDVMVRVYAPAERDGLLPGLLFLHGGGFIMGSVEQFDATATRIAAEVGTVVVSVEYRLAPEHPFPAGLEDCYAALAWTAKSASELGIDPDRLGIAGESAGGGLAAAVTLLARDRGGPALCFQYLGVPQLDDRLQTPSMRTYDDVPLWNSLATQVSWDCYLGEGRRTAPGVSPYAAPARTEDLSALPPAFISACQYDPLRDEDIDYAQRLAHADVPTELVLYPGVLHGGLIPESAMGERVLADMLAALRRGLGAQGS</sequence>
<gene>
    <name evidence="3" type="ORF">STRTUCAR8_00908</name>
</gene>
<dbReference type="GO" id="GO:0016787">
    <property type="term" value="F:hydrolase activity"/>
    <property type="evidence" value="ECO:0007669"/>
    <property type="project" value="UniProtKB-KW"/>
</dbReference>
<reference evidence="3 4" key="1">
    <citation type="journal article" date="2011" name="Plasmid">
        <title>Streptomyces turgidiscabies Car8 contains a modular pathogenicity island that shares virulence genes with other actinobacterial plant pathogens.</title>
        <authorList>
            <person name="Huguet-Tapia J.C."/>
            <person name="Badger J.H."/>
            <person name="Loria R."/>
            <person name="Pettis G.S."/>
        </authorList>
    </citation>
    <scope>NUCLEOTIDE SEQUENCE [LARGE SCALE GENOMIC DNA]</scope>
    <source>
        <strain evidence="3 4">Car8</strain>
    </source>
</reference>
<protein>
    <submittedName>
        <fullName evidence="3">Hydrolase, alpha/beta domain protein</fullName>
    </submittedName>
</protein>
<evidence type="ECO:0000256" key="1">
    <source>
        <dbReference type="ARBA" id="ARBA00022801"/>
    </source>
</evidence>
<dbReference type="Pfam" id="PF07859">
    <property type="entry name" value="Abhydrolase_3"/>
    <property type="match status" value="1"/>
</dbReference>